<organism evidence="17 18">
    <name type="scientific">Holothuria leucospilota</name>
    <name type="common">Black long sea cucumber</name>
    <name type="synonym">Mertensiothuria leucospilota</name>
    <dbReference type="NCBI Taxonomy" id="206669"/>
    <lineage>
        <taxon>Eukaryota</taxon>
        <taxon>Metazoa</taxon>
        <taxon>Echinodermata</taxon>
        <taxon>Eleutherozoa</taxon>
        <taxon>Echinozoa</taxon>
        <taxon>Holothuroidea</taxon>
        <taxon>Aspidochirotacea</taxon>
        <taxon>Aspidochirotida</taxon>
        <taxon>Holothuriidae</taxon>
        <taxon>Holothuria</taxon>
    </lineage>
</organism>
<keyword evidence="5" id="KW-0547">Nucleotide-binding</keyword>
<dbReference type="SUPFAM" id="SSF52540">
    <property type="entry name" value="P-loop containing nucleoside triphosphate hydrolases"/>
    <property type="match status" value="1"/>
</dbReference>
<reference evidence="17" key="1">
    <citation type="submission" date="2021-10" db="EMBL/GenBank/DDBJ databases">
        <title>Tropical sea cucumber genome reveals ecological adaptation and Cuvierian tubules defense mechanism.</title>
        <authorList>
            <person name="Chen T."/>
        </authorList>
    </citation>
    <scope>NUCLEOTIDE SEQUENCE</scope>
    <source>
        <strain evidence="17">Nanhai2018</strain>
        <tissue evidence="17">Muscle</tissue>
    </source>
</reference>
<feature type="compositionally biased region" description="Basic and acidic residues" evidence="15">
    <location>
        <begin position="87"/>
        <end position="105"/>
    </location>
</feature>
<dbReference type="Gene3D" id="3.40.50.300">
    <property type="entry name" value="P-loop containing nucleotide triphosphate hydrolases"/>
    <property type="match status" value="4"/>
</dbReference>
<dbReference type="GO" id="GO:0034085">
    <property type="term" value="P:establishment of sister chromatid cohesion"/>
    <property type="evidence" value="ECO:0007669"/>
    <property type="project" value="TreeGrafter"/>
</dbReference>
<dbReference type="GO" id="GO:0006139">
    <property type="term" value="P:nucleobase-containing compound metabolic process"/>
    <property type="evidence" value="ECO:0007669"/>
    <property type="project" value="InterPro"/>
</dbReference>
<feature type="region of interest" description="Disordered" evidence="15">
    <location>
        <begin position="145"/>
        <end position="205"/>
    </location>
</feature>
<comment type="subcellular location">
    <subcellularLocation>
        <location evidence="2">Nucleus</location>
    </subcellularLocation>
</comment>
<dbReference type="InterPro" id="IPR014013">
    <property type="entry name" value="Helic_SF1/SF2_ATP-bd_DinG/Rad3"/>
</dbReference>
<dbReference type="InterPro" id="IPR013020">
    <property type="entry name" value="Rad3/Chl1-like"/>
</dbReference>
<keyword evidence="14" id="KW-0539">Nucleus</keyword>
<keyword evidence="4" id="KW-0479">Metal-binding</keyword>
<dbReference type="Gene3D" id="1.10.275.40">
    <property type="match status" value="1"/>
</dbReference>
<evidence type="ECO:0000256" key="9">
    <source>
        <dbReference type="ARBA" id="ARBA00022884"/>
    </source>
</evidence>
<keyword evidence="18" id="KW-1185">Reference proteome</keyword>
<proteinExistence type="inferred from homology"/>
<dbReference type="InterPro" id="IPR010614">
    <property type="entry name" value="RAD3-like_helicase_DEAD"/>
</dbReference>
<dbReference type="InterPro" id="IPR045028">
    <property type="entry name" value="DinG/Rad3-like"/>
</dbReference>
<feature type="region of interest" description="Disordered" evidence="15">
    <location>
        <begin position="274"/>
        <end position="297"/>
    </location>
</feature>
<evidence type="ECO:0000256" key="4">
    <source>
        <dbReference type="ARBA" id="ARBA00022723"/>
    </source>
</evidence>
<gene>
    <name evidence="17" type="ORF">HOLleu_30585</name>
</gene>
<feature type="compositionally biased region" description="Basic and acidic residues" evidence="15">
    <location>
        <begin position="278"/>
        <end position="287"/>
    </location>
</feature>
<accession>A0A9Q1BKQ4</accession>
<feature type="compositionally biased region" description="Acidic residues" evidence="15">
    <location>
        <begin position="175"/>
        <end position="189"/>
    </location>
</feature>
<evidence type="ECO:0000256" key="5">
    <source>
        <dbReference type="ARBA" id="ARBA00022741"/>
    </source>
</evidence>
<evidence type="ECO:0000256" key="12">
    <source>
        <dbReference type="ARBA" id="ARBA00023125"/>
    </source>
</evidence>
<comment type="similarity">
    <text evidence="3">Belongs to the DEAD box helicase family. DEAH subfamily. DDX11/CHL1 sub-subfamily.</text>
</comment>
<evidence type="ECO:0000313" key="18">
    <source>
        <dbReference type="Proteomes" id="UP001152320"/>
    </source>
</evidence>
<keyword evidence="6" id="KW-0378">Hydrolase</keyword>
<dbReference type="AlphaFoldDB" id="A0A9Q1BKQ4"/>
<feature type="region of interest" description="Disordered" evidence="15">
    <location>
        <begin position="82"/>
        <end position="107"/>
    </location>
</feature>
<evidence type="ECO:0000256" key="3">
    <source>
        <dbReference type="ARBA" id="ARBA00008435"/>
    </source>
</evidence>
<dbReference type="GO" id="GO:0046872">
    <property type="term" value="F:metal ion binding"/>
    <property type="evidence" value="ECO:0007669"/>
    <property type="project" value="UniProtKB-KW"/>
</dbReference>
<dbReference type="Pfam" id="PF13307">
    <property type="entry name" value="Helicase_C_2"/>
    <property type="match status" value="1"/>
</dbReference>
<dbReference type="GO" id="GO:0016818">
    <property type="term" value="F:hydrolase activity, acting on acid anhydrides, in phosphorus-containing anhydrides"/>
    <property type="evidence" value="ECO:0007669"/>
    <property type="project" value="InterPro"/>
</dbReference>
<dbReference type="GO" id="GO:0003677">
    <property type="term" value="F:DNA binding"/>
    <property type="evidence" value="ECO:0007669"/>
    <property type="project" value="UniProtKB-KW"/>
</dbReference>
<dbReference type="Proteomes" id="UP001152320">
    <property type="component" value="Chromosome 15"/>
</dbReference>
<dbReference type="InterPro" id="IPR006555">
    <property type="entry name" value="ATP-dep_Helicase_C"/>
</dbReference>
<protein>
    <submittedName>
        <fullName evidence="17">ATP-dependent DNA helicase DDX11</fullName>
    </submittedName>
</protein>
<evidence type="ECO:0000256" key="6">
    <source>
        <dbReference type="ARBA" id="ARBA00022801"/>
    </source>
</evidence>
<dbReference type="CDD" id="cd18788">
    <property type="entry name" value="SF2_C_XPD"/>
    <property type="match status" value="1"/>
</dbReference>
<dbReference type="GO" id="GO:0003723">
    <property type="term" value="F:RNA binding"/>
    <property type="evidence" value="ECO:0007669"/>
    <property type="project" value="UniProtKB-KW"/>
</dbReference>
<dbReference type="GO" id="GO:0005634">
    <property type="term" value="C:nucleus"/>
    <property type="evidence" value="ECO:0007669"/>
    <property type="project" value="UniProtKB-SubCell"/>
</dbReference>
<evidence type="ECO:0000256" key="11">
    <source>
        <dbReference type="ARBA" id="ARBA00023014"/>
    </source>
</evidence>
<name>A0A9Q1BKQ4_HOLLE</name>
<dbReference type="NCBIfam" id="TIGR00604">
    <property type="entry name" value="rad3"/>
    <property type="match status" value="1"/>
</dbReference>
<evidence type="ECO:0000256" key="14">
    <source>
        <dbReference type="ARBA" id="ARBA00023242"/>
    </source>
</evidence>
<keyword evidence="12" id="KW-0238">DNA-binding</keyword>
<keyword evidence="11" id="KW-0411">Iron-sulfur</keyword>
<evidence type="ECO:0000256" key="13">
    <source>
        <dbReference type="ARBA" id="ARBA00023235"/>
    </source>
</evidence>
<dbReference type="FunFam" id="3.40.50.300:FF:002532">
    <property type="entry name" value="DEAD/H-box helicase 11"/>
    <property type="match status" value="1"/>
</dbReference>
<feature type="compositionally biased region" description="Basic and acidic residues" evidence="15">
    <location>
        <begin position="161"/>
        <end position="174"/>
    </location>
</feature>
<evidence type="ECO:0000256" key="15">
    <source>
        <dbReference type="SAM" id="MobiDB-lite"/>
    </source>
</evidence>
<keyword evidence="9" id="KW-0694">RNA-binding</keyword>
<feature type="compositionally biased region" description="Acidic residues" evidence="15">
    <location>
        <begin position="196"/>
        <end position="205"/>
    </location>
</feature>
<evidence type="ECO:0000313" key="17">
    <source>
        <dbReference type="EMBL" id="KAJ8028374.1"/>
    </source>
</evidence>
<evidence type="ECO:0000256" key="10">
    <source>
        <dbReference type="ARBA" id="ARBA00023004"/>
    </source>
</evidence>
<dbReference type="EMBL" id="JAIZAY010000015">
    <property type="protein sequence ID" value="KAJ8028374.1"/>
    <property type="molecule type" value="Genomic_DNA"/>
</dbReference>
<keyword evidence="7 17" id="KW-0347">Helicase</keyword>
<dbReference type="PROSITE" id="PS51193">
    <property type="entry name" value="HELICASE_ATP_BIND_2"/>
    <property type="match status" value="1"/>
</dbReference>
<dbReference type="GO" id="GO:0005524">
    <property type="term" value="F:ATP binding"/>
    <property type="evidence" value="ECO:0007669"/>
    <property type="project" value="UniProtKB-KW"/>
</dbReference>
<keyword evidence="13" id="KW-0413">Isomerase</keyword>
<evidence type="ECO:0000256" key="8">
    <source>
        <dbReference type="ARBA" id="ARBA00022840"/>
    </source>
</evidence>
<evidence type="ECO:0000256" key="7">
    <source>
        <dbReference type="ARBA" id="ARBA00022806"/>
    </source>
</evidence>
<dbReference type="SMART" id="SM00488">
    <property type="entry name" value="DEXDc2"/>
    <property type="match status" value="1"/>
</dbReference>
<dbReference type="FunFam" id="3.40.50.300:FF:001050">
    <property type="entry name" value="ATP-dependent DNA helicase DDX11"/>
    <property type="match status" value="1"/>
</dbReference>
<dbReference type="GO" id="GO:0003678">
    <property type="term" value="F:DNA helicase activity"/>
    <property type="evidence" value="ECO:0007669"/>
    <property type="project" value="InterPro"/>
</dbReference>
<comment type="caution">
    <text evidence="17">The sequence shown here is derived from an EMBL/GenBank/DDBJ whole genome shotgun (WGS) entry which is preliminary data.</text>
</comment>
<comment type="cofactor">
    <cofactor evidence="1">
        <name>[4Fe-4S] cluster</name>
        <dbReference type="ChEBI" id="CHEBI:49883"/>
    </cofactor>
</comment>
<dbReference type="InterPro" id="IPR027417">
    <property type="entry name" value="P-loop_NTPase"/>
</dbReference>
<evidence type="ECO:0000259" key="16">
    <source>
        <dbReference type="PROSITE" id="PS51193"/>
    </source>
</evidence>
<dbReference type="GO" id="GO:0051536">
    <property type="term" value="F:iron-sulfur cluster binding"/>
    <property type="evidence" value="ECO:0007669"/>
    <property type="project" value="UniProtKB-KW"/>
</dbReference>
<dbReference type="InterPro" id="IPR006554">
    <property type="entry name" value="Helicase-like_DEXD_c2"/>
</dbReference>
<dbReference type="Pfam" id="PF06733">
    <property type="entry name" value="DEAD_2"/>
    <property type="match status" value="1"/>
</dbReference>
<evidence type="ECO:0000256" key="2">
    <source>
        <dbReference type="ARBA" id="ARBA00004123"/>
    </source>
</evidence>
<keyword evidence="10" id="KW-0408">Iron</keyword>
<evidence type="ECO:0000256" key="1">
    <source>
        <dbReference type="ARBA" id="ARBA00001966"/>
    </source>
</evidence>
<keyword evidence="8" id="KW-0067">ATP-binding</keyword>
<dbReference type="SMART" id="SM00491">
    <property type="entry name" value="HELICc2"/>
    <property type="match status" value="1"/>
</dbReference>
<sequence>MDHRNEVERNPGADGITFPFPFTPYSIQEDFMQSLYVTLQDGKVGIFESPTGTGKSLSLICGALTWLRDFEAHQQSELDALLNREQPTPREDDKDANSNKTHQLEPDWLLEFDSKKRRMEEAAQLKLKKESLERRESKLNEMRNRLKAKKRKLETSPTPTKDAKLDDSYKKTSSEAEDELLVADYTSEDDEKKVEDEEETQEEEEDTITKIFYCSRTHSQLSQFVHEVRKSPFGEDVRLTNLGSRQNLCINPSVKKLKSLTLINDKCLEMQKKKKDSNKKTEVSDTKKPKRTTGGSGCQFYTQGTQEEIKDRIAVEALDIEQLVDLGRELKACPYYGTRHSVPFAQIVVLSYNILLHKSTREACGIKLEGNVVIIDEAHNLLETISSVHSVEVTGGQVYKAFSQLSQYMHRYKSRLKAKNLMYIKQLLHVLSSFINTLGGKLSSPPHPPPANQKTGSGTVTKLLTINDFLFELKLDNINFFKLRRYCQRSKISQKLNGFVEMKMDPAVNVDGSAPQPTGISHFLQQIQKQNLTKQSTSIGNEENKANPSSDFVEASSPLMHIESFLQALTNADKDGRVVIYRKDLLSQSSLKFLLLNPAIHFKEVVNQARSVVIAGGTMQPLDEFKHQLFSCADVPPERILEFACGHVIPPDHLLPIALAQGPSGRQMDFTFQSRNKPEMLDELGRILVNLSTIIPAGLVCFFPSYEYADHVYSHWEKTGVLERLEKKKKIFQEPKKATQVEQILGQYAMVIKNTSTNSKQSGSQNGAILLSVVGGKMSEGINFSDDMGRCVVMVGLPYANIYSPELKEKMDYLNATMPPIQGKTAGQVHYDNICMKAVNQSIGRAIRHKGDYATIVLVDHRYSKPSIQSKLPGWIGQQLHTTEKFGKAFALIRQFFASKR</sequence>
<feature type="domain" description="Helicase ATP-binding" evidence="16">
    <location>
        <begin position="14"/>
        <end position="428"/>
    </location>
</feature>
<dbReference type="PANTHER" id="PTHR11472">
    <property type="entry name" value="DNA REPAIR DEAD HELICASE RAD3/XP-D SUBFAMILY MEMBER"/>
    <property type="match status" value="1"/>
</dbReference>
<dbReference type="OrthoDB" id="267079at2759"/>
<dbReference type="PANTHER" id="PTHR11472:SF41">
    <property type="entry name" value="ATP-DEPENDENT DNA HELICASE DDX11-RELATED"/>
    <property type="match status" value="1"/>
</dbReference>